<sequence>MKAYSYHPCSENEQPVPIPSAPAIKITENILLQPPLSRRGTGPGLILFLSSPDRILPSSKTPHLLDPEPTTKWAEEGYGVTSITGVESSDIEQALTKALDALQNLEQVDTKDKFGVIVYEPKLVFPVSEAVAKDPRLVAYVGYGSFASPALTIPITLHLTANAPRPVNPPSTVTKVYTYYSTSAFFVLPQSSKYDPGASSQAHNRTLAFIRKALGGPTFDLDAIWEEHCYYEFELKSLAKTMATMVAEPYVNHIPTMTGGIGREQLTAFYRDHFIFANPDVVLQPISRTVGLDRVVDEFVFELTHDRVVDWLLPGVQPTGKKLLIPMTAIVAFRGDRLYNEHIHWDQATVLRQAGILPTHLPLPSGGSLRLPVAGVESAEMLSDPSSHNSNEMMSSEWIEAKTT</sequence>
<accession>A0A9P6ERZ9</accession>
<comment type="caution">
    <text evidence="2">The sequence shown here is derived from an EMBL/GenBank/DDBJ whole genome shotgun (WGS) entry which is preliminary data.</text>
</comment>
<protein>
    <recommendedName>
        <fullName evidence="4">NTF2-like protein</fullName>
    </recommendedName>
</protein>
<feature type="compositionally biased region" description="Low complexity" evidence="1">
    <location>
        <begin position="386"/>
        <end position="397"/>
    </location>
</feature>
<name>A0A9P6ERZ9_9AGAR</name>
<feature type="region of interest" description="Disordered" evidence="1">
    <location>
        <begin position="381"/>
        <end position="404"/>
    </location>
</feature>
<gene>
    <name evidence="2" type="ORF">CPB83DRAFT_843335</name>
</gene>
<evidence type="ECO:0008006" key="4">
    <source>
        <dbReference type="Google" id="ProtNLM"/>
    </source>
</evidence>
<dbReference type="Proteomes" id="UP000807306">
    <property type="component" value="Unassembled WGS sequence"/>
</dbReference>
<dbReference type="PANTHER" id="PTHR38436:SF3">
    <property type="entry name" value="CARBOXYMETHYLENEBUTENOLIDASE-RELATED"/>
    <property type="match status" value="1"/>
</dbReference>
<reference evidence="2" key="1">
    <citation type="submission" date="2020-11" db="EMBL/GenBank/DDBJ databases">
        <authorList>
            <consortium name="DOE Joint Genome Institute"/>
            <person name="Ahrendt S."/>
            <person name="Riley R."/>
            <person name="Andreopoulos W."/>
            <person name="Labutti K."/>
            <person name="Pangilinan J."/>
            <person name="Ruiz-Duenas F.J."/>
            <person name="Barrasa J.M."/>
            <person name="Sanchez-Garcia M."/>
            <person name="Camarero S."/>
            <person name="Miyauchi S."/>
            <person name="Serrano A."/>
            <person name="Linde D."/>
            <person name="Babiker R."/>
            <person name="Drula E."/>
            <person name="Ayuso-Fernandez I."/>
            <person name="Pacheco R."/>
            <person name="Padilla G."/>
            <person name="Ferreira P."/>
            <person name="Barriuso J."/>
            <person name="Kellner H."/>
            <person name="Castanera R."/>
            <person name="Alfaro M."/>
            <person name="Ramirez L."/>
            <person name="Pisabarro A.G."/>
            <person name="Kuo A."/>
            <person name="Tritt A."/>
            <person name="Lipzen A."/>
            <person name="He G."/>
            <person name="Yan M."/>
            <person name="Ng V."/>
            <person name="Cullen D."/>
            <person name="Martin F."/>
            <person name="Rosso M.-N."/>
            <person name="Henrissat B."/>
            <person name="Hibbett D."/>
            <person name="Martinez A.T."/>
            <person name="Grigoriev I.V."/>
        </authorList>
    </citation>
    <scope>NUCLEOTIDE SEQUENCE</scope>
    <source>
        <strain evidence="2">CBS 506.95</strain>
    </source>
</reference>
<dbReference type="Gene3D" id="3.10.450.50">
    <property type="match status" value="1"/>
</dbReference>
<keyword evidence="3" id="KW-1185">Reference proteome</keyword>
<dbReference type="EMBL" id="MU157825">
    <property type="protein sequence ID" value="KAF9535013.1"/>
    <property type="molecule type" value="Genomic_DNA"/>
</dbReference>
<dbReference type="GO" id="GO:0030638">
    <property type="term" value="P:polyketide metabolic process"/>
    <property type="evidence" value="ECO:0007669"/>
    <property type="project" value="InterPro"/>
</dbReference>
<dbReference type="SUPFAM" id="SSF54427">
    <property type="entry name" value="NTF2-like"/>
    <property type="match status" value="1"/>
</dbReference>
<evidence type="ECO:0000313" key="3">
    <source>
        <dbReference type="Proteomes" id="UP000807306"/>
    </source>
</evidence>
<proteinExistence type="predicted"/>
<dbReference type="InterPro" id="IPR009959">
    <property type="entry name" value="Cyclase_SnoaL-like"/>
</dbReference>
<dbReference type="OrthoDB" id="5440at2759"/>
<dbReference type="InterPro" id="IPR032710">
    <property type="entry name" value="NTF2-like_dom_sf"/>
</dbReference>
<dbReference type="AlphaFoldDB" id="A0A9P6ERZ9"/>
<evidence type="ECO:0000313" key="2">
    <source>
        <dbReference type="EMBL" id="KAF9535013.1"/>
    </source>
</evidence>
<dbReference type="PANTHER" id="PTHR38436">
    <property type="entry name" value="POLYKETIDE CYCLASE SNOAL-LIKE DOMAIN"/>
    <property type="match status" value="1"/>
</dbReference>
<evidence type="ECO:0000256" key="1">
    <source>
        <dbReference type="SAM" id="MobiDB-lite"/>
    </source>
</evidence>
<organism evidence="2 3">
    <name type="scientific">Crepidotus variabilis</name>
    <dbReference type="NCBI Taxonomy" id="179855"/>
    <lineage>
        <taxon>Eukaryota</taxon>
        <taxon>Fungi</taxon>
        <taxon>Dikarya</taxon>
        <taxon>Basidiomycota</taxon>
        <taxon>Agaricomycotina</taxon>
        <taxon>Agaricomycetes</taxon>
        <taxon>Agaricomycetidae</taxon>
        <taxon>Agaricales</taxon>
        <taxon>Agaricineae</taxon>
        <taxon>Crepidotaceae</taxon>
        <taxon>Crepidotus</taxon>
    </lineage>
</organism>